<reference evidence="3 4" key="1">
    <citation type="submission" date="2016-09" db="EMBL/GenBank/DDBJ databases">
        <title>Extensive genetic diversity and differential bi-allelic expression allows diatom success in the polar Southern Ocean.</title>
        <authorList>
            <consortium name="DOE Joint Genome Institute"/>
            <person name="Mock T."/>
            <person name="Otillar R.P."/>
            <person name="Strauss J."/>
            <person name="Dupont C."/>
            <person name="Frickenhaus S."/>
            <person name="Maumus F."/>
            <person name="Mcmullan M."/>
            <person name="Sanges R."/>
            <person name="Schmutz J."/>
            <person name="Toseland A."/>
            <person name="Valas R."/>
            <person name="Veluchamy A."/>
            <person name="Ward B.J."/>
            <person name="Allen A."/>
            <person name="Barry K."/>
            <person name="Falciatore A."/>
            <person name="Ferrante M."/>
            <person name="Fortunato A.E."/>
            <person name="Gloeckner G."/>
            <person name="Gruber A."/>
            <person name="Hipkin R."/>
            <person name="Janech M."/>
            <person name="Kroth P."/>
            <person name="Leese F."/>
            <person name="Lindquist E."/>
            <person name="Lyon B.R."/>
            <person name="Martin J."/>
            <person name="Mayer C."/>
            <person name="Parker M."/>
            <person name="Quesneville H."/>
            <person name="Raymond J."/>
            <person name="Uhlig C."/>
            <person name="Valentin K.U."/>
            <person name="Worden A.Z."/>
            <person name="Armbrust E.V."/>
            <person name="Bowler C."/>
            <person name="Green B."/>
            <person name="Moulton V."/>
            <person name="Van Oosterhout C."/>
            <person name="Grigoriev I."/>
        </authorList>
    </citation>
    <scope>NUCLEOTIDE SEQUENCE [LARGE SCALE GENOMIC DNA]</scope>
    <source>
        <strain evidence="3 4">CCMP1102</strain>
    </source>
</reference>
<organism evidence="3 4">
    <name type="scientific">Fragilariopsis cylindrus CCMP1102</name>
    <dbReference type="NCBI Taxonomy" id="635003"/>
    <lineage>
        <taxon>Eukaryota</taxon>
        <taxon>Sar</taxon>
        <taxon>Stramenopiles</taxon>
        <taxon>Ochrophyta</taxon>
        <taxon>Bacillariophyta</taxon>
        <taxon>Bacillariophyceae</taxon>
        <taxon>Bacillariophycidae</taxon>
        <taxon>Bacillariales</taxon>
        <taxon>Bacillariaceae</taxon>
        <taxon>Fragilariopsis</taxon>
    </lineage>
</organism>
<feature type="domain" description="Sialate O-acetylesterase" evidence="2">
    <location>
        <begin position="65"/>
        <end position="127"/>
    </location>
</feature>
<evidence type="ECO:0000259" key="2">
    <source>
        <dbReference type="Pfam" id="PF03629"/>
    </source>
</evidence>
<keyword evidence="1" id="KW-0378">Hydrolase</keyword>
<name>A0A1E7FQC3_9STRA</name>
<dbReference type="PANTHER" id="PTHR31988:SF19">
    <property type="entry name" value="9-O-ACETYL-N-ACETYLNEURAMINIC ACID DEACETYLASE-RELATED"/>
    <property type="match status" value="1"/>
</dbReference>
<dbReference type="InterPro" id="IPR005181">
    <property type="entry name" value="SASA"/>
</dbReference>
<evidence type="ECO:0000256" key="1">
    <source>
        <dbReference type="ARBA" id="ARBA00022801"/>
    </source>
</evidence>
<dbReference type="PANTHER" id="PTHR31988">
    <property type="entry name" value="ESTERASE, PUTATIVE (DUF303)-RELATED"/>
    <property type="match status" value="1"/>
</dbReference>
<gene>
    <name evidence="3" type="ORF">FRACYDRAFT_268214</name>
</gene>
<sequence>MYTNTQQQIQSRYYQTMIGNILQTINSLNENTANNCGFLQSALNMQSDSVFGNEYWRQSDRIVYDSVKLSGFVWFQGWNDFVDKEKSLEYEFNLGNLIRDVRSHLNVPNLPFVIGEFGAQGSLSDERMNPYLTNRTRSLRQSQYNVTTYPEFYNNTMFVETKQRWKGDEEKLYDQEYHYYGRADTIYHIGEDFGKAMIQLEQNINR</sequence>
<dbReference type="InterPro" id="IPR052940">
    <property type="entry name" value="Carb_Esterase_6"/>
</dbReference>
<dbReference type="GO" id="GO:0016787">
    <property type="term" value="F:hydrolase activity"/>
    <property type="evidence" value="ECO:0007669"/>
    <property type="project" value="UniProtKB-KW"/>
</dbReference>
<dbReference type="InParanoid" id="A0A1E7FQC3"/>
<dbReference type="InterPro" id="IPR036514">
    <property type="entry name" value="SGNH_hydro_sf"/>
</dbReference>
<dbReference type="AlphaFoldDB" id="A0A1E7FQC3"/>
<dbReference type="OrthoDB" id="43075at2759"/>
<evidence type="ECO:0000313" key="3">
    <source>
        <dbReference type="EMBL" id="OEU20314.1"/>
    </source>
</evidence>
<proteinExistence type="predicted"/>
<dbReference type="SUPFAM" id="SSF52266">
    <property type="entry name" value="SGNH hydrolase"/>
    <property type="match status" value="1"/>
</dbReference>
<keyword evidence="4" id="KW-1185">Reference proteome</keyword>
<accession>A0A1E7FQC3</accession>
<dbReference type="Gene3D" id="3.40.50.1110">
    <property type="entry name" value="SGNH hydrolase"/>
    <property type="match status" value="1"/>
</dbReference>
<dbReference type="Proteomes" id="UP000095751">
    <property type="component" value="Unassembled WGS sequence"/>
</dbReference>
<dbReference type="Pfam" id="PF03629">
    <property type="entry name" value="SASA"/>
    <property type="match status" value="1"/>
</dbReference>
<evidence type="ECO:0000313" key="4">
    <source>
        <dbReference type="Proteomes" id="UP000095751"/>
    </source>
</evidence>
<dbReference type="KEGG" id="fcy:FRACYDRAFT_268214"/>
<dbReference type="EMBL" id="KV784355">
    <property type="protein sequence ID" value="OEU20314.1"/>
    <property type="molecule type" value="Genomic_DNA"/>
</dbReference>
<protein>
    <recommendedName>
        <fullName evidence="2">Sialate O-acetylesterase domain-containing protein</fullName>
    </recommendedName>
</protein>